<dbReference type="Proteomes" id="UP000261931">
    <property type="component" value="Unassembled WGS sequence"/>
</dbReference>
<name>A0A372EF83_9BURK</name>
<reference evidence="1 2" key="1">
    <citation type="submission" date="2018-08" db="EMBL/GenBank/DDBJ databases">
        <title>Hydrogenophaga sp. LA-38 isolated from sludge.</title>
        <authorList>
            <person name="Im W.-T."/>
        </authorList>
    </citation>
    <scope>NUCLEOTIDE SEQUENCE [LARGE SCALE GENOMIC DNA]</scope>
    <source>
        <strain evidence="1 2">LA-38</strain>
    </source>
</reference>
<keyword evidence="2" id="KW-1185">Reference proteome</keyword>
<proteinExistence type="predicted"/>
<accession>A0A372EF83</accession>
<dbReference type="EMBL" id="QVLS01000013">
    <property type="protein sequence ID" value="RFP76959.1"/>
    <property type="molecule type" value="Genomic_DNA"/>
</dbReference>
<dbReference type="AlphaFoldDB" id="A0A372EF83"/>
<sequence length="134" mass="14640">MTVIGQKRTDLSMLKLIAILVLSGNLQVAVEQSNGYAEATFSNSEAGAQELIEFAERTLGDTPDGVRIVVGWLDDADNDEYIIAALAELDIKHGLVVPDDVNKAALELQLPQPNARAVAVADEKRFGFLYRKKR</sequence>
<evidence type="ECO:0000313" key="2">
    <source>
        <dbReference type="Proteomes" id="UP000261931"/>
    </source>
</evidence>
<evidence type="ECO:0000313" key="1">
    <source>
        <dbReference type="EMBL" id="RFP76959.1"/>
    </source>
</evidence>
<organism evidence="1 2">
    <name type="scientific">Hydrogenophaga borbori</name>
    <dbReference type="NCBI Taxonomy" id="2294117"/>
    <lineage>
        <taxon>Bacteria</taxon>
        <taxon>Pseudomonadati</taxon>
        <taxon>Pseudomonadota</taxon>
        <taxon>Betaproteobacteria</taxon>
        <taxon>Burkholderiales</taxon>
        <taxon>Comamonadaceae</taxon>
        <taxon>Hydrogenophaga</taxon>
    </lineage>
</organism>
<gene>
    <name evidence="1" type="ORF">DY262_18260</name>
</gene>
<protein>
    <submittedName>
        <fullName evidence="1">Uncharacterized protein</fullName>
    </submittedName>
</protein>
<comment type="caution">
    <text evidence="1">The sequence shown here is derived from an EMBL/GenBank/DDBJ whole genome shotgun (WGS) entry which is preliminary data.</text>
</comment>